<sequence>MSLSAGNHYLRQGQYDKAIAEYEKVKHCDVLGDTARFNLDLIAKKTNRSAANESKLLLSIVMPVFNVGPYLDASILSVLNQGFSDFELIIVNDASTDNSKKIIDMHASQDSRIKAIHLDFNTLGGAGIPSNIGIKHAKGKYIGFVDSDDWITPNALAELVNCAEQHSAEIVVGDFCTFHEDDRSVAKSYDSASWQGIPIGEVLSAKEYPQVFRISPVPWRKLYRADFLKSKEILYPEGDYFYEDNPLHWFVLSQTEKMVFCEKVISYHRMAREGQTMDASTYKLSAICSHLNTIASKVICQAPKVDKNVAREFYDYWYRCDWIAARQSDKRVENLIRKQMSIIYNKCKGVIEPISDRANFANRVKQCTAAYQDIDLTVVIPSYNCEEFIRSTIQSVLAIKKISINVLVIDDGSTDSTVDIVKKIEKEDERVILFQQKNRGAGRARNSIIPLCTGEYTYFLDADDYIYPDALERSVIAAKKKQHDLMFFKYRIEFYEENKSRGMFNADAELWKIVDNCNGHDERKKAVAGLINYPWNRIIKTKLLLDENIFFGGTVVHNDIPYHWHSISAAKSIAHKNEEVCVHRKFSNREQITNISDSRRMSVFSALEYTNEKIKQYCVPAEIESTWRKFSADLLKWARTRIPEELLEDFSDKEIAFLSKD</sequence>
<dbReference type="CDD" id="cd00761">
    <property type="entry name" value="Glyco_tranf_GTA_type"/>
    <property type="match status" value="2"/>
</dbReference>
<feature type="domain" description="Glycosyltransferase 2-like" evidence="3">
    <location>
        <begin position="377"/>
        <end position="502"/>
    </location>
</feature>
<dbReference type="GO" id="GO:0016758">
    <property type="term" value="F:hexosyltransferase activity"/>
    <property type="evidence" value="ECO:0007669"/>
    <property type="project" value="UniProtKB-ARBA"/>
</dbReference>
<evidence type="ECO:0000259" key="3">
    <source>
        <dbReference type="Pfam" id="PF00535"/>
    </source>
</evidence>
<dbReference type="AlphaFoldDB" id="A0A081N1L7"/>
<dbReference type="PANTHER" id="PTHR22916">
    <property type="entry name" value="GLYCOSYLTRANSFERASE"/>
    <property type="match status" value="1"/>
</dbReference>
<gene>
    <name evidence="4" type="ORF">GZ77_17455</name>
</gene>
<comment type="caution">
    <text evidence="4">The sequence shown here is derived from an EMBL/GenBank/DDBJ whole genome shotgun (WGS) entry which is preliminary data.</text>
</comment>
<dbReference type="Proteomes" id="UP000028006">
    <property type="component" value="Unassembled WGS sequence"/>
</dbReference>
<dbReference type="Gene3D" id="3.90.550.10">
    <property type="entry name" value="Spore Coat Polysaccharide Biosynthesis Protein SpsA, Chain A"/>
    <property type="match status" value="2"/>
</dbReference>
<dbReference type="PANTHER" id="PTHR22916:SF51">
    <property type="entry name" value="GLYCOSYLTRANSFERASE EPSH-RELATED"/>
    <property type="match status" value="1"/>
</dbReference>
<organism evidence="4 5">
    <name type="scientific">Endozoicomonas montiporae</name>
    <dbReference type="NCBI Taxonomy" id="1027273"/>
    <lineage>
        <taxon>Bacteria</taxon>
        <taxon>Pseudomonadati</taxon>
        <taxon>Pseudomonadota</taxon>
        <taxon>Gammaproteobacteria</taxon>
        <taxon>Oceanospirillales</taxon>
        <taxon>Endozoicomonadaceae</taxon>
        <taxon>Endozoicomonas</taxon>
    </lineage>
</organism>
<dbReference type="InterPro" id="IPR001173">
    <property type="entry name" value="Glyco_trans_2-like"/>
</dbReference>
<dbReference type="EMBL" id="JOKG01000004">
    <property type="protein sequence ID" value="KEQ12340.1"/>
    <property type="molecule type" value="Genomic_DNA"/>
</dbReference>
<accession>A0A081N1L7</accession>
<proteinExistence type="predicted"/>
<dbReference type="eggNOG" id="COG1216">
    <property type="taxonomic scope" value="Bacteria"/>
</dbReference>
<reference evidence="4 5" key="1">
    <citation type="submission" date="2014-06" db="EMBL/GenBank/DDBJ databases">
        <title>Whole Genome Sequences of Three Symbiotic Endozoicomonas Bacteria.</title>
        <authorList>
            <person name="Neave M.J."/>
            <person name="Apprill A."/>
            <person name="Voolstra C.R."/>
        </authorList>
    </citation>
    <scope>NUCLEOTIDE SEQUENCE [LARGE SCALE GENOMIC DNA]</scope>
    <source>
        <strain evidence="4 5">LMG 24815</strain>
    </source>
</reference>
<dbReference type="SUPFAM" id="SSF53448">
    <property type="entry name" value="Nucleotide-diphospho-sugar transferases"/>
    <property type="match status" value="2"/>
</dbReference>
<dbReference type="Pfam" id="PF00535">
    <property type="entry name" value="Glycos_transf_2"/>
    <property type="match status" value="2"/>
</dbReference>
<dbReference type="RefSeq" id="WP_034877705.1">
    <property type="nucleotide sequence ID" value="NZ_JOKG01000004.1"/>
</dbReference>
<keyword evidence="1" id="KW-0328">Glycosyltransferase</keyword>
<keyword evidence="5" id="KW-1185">Reference proteome</keyword>
<evidence type="ECO:0000313" key="5">
    <source>
        <dbReference type="Proteomes" id="UP000028006"/>
    </source>
</evidence>
<evidence type="ECO:0000313" key="4">
    <source>
        <dbReference type="EMBL" id="KEQ12340.1"/>
    </source>
</evidence>
<name>A0A081N1L7_9GAMM</name>
<protein>
    <submittedName>
        <fullName evidence="4">dTDP-rhamnosyl transferase rfbG</fullName>
    </submittedName>
</protein>
<evidence type="ECO:0000256" key="1">
    <source>
        <dbReference type="ARBA" id="ARBA00022676"/>
    </source>
</evidence>
<feature type="domain" description="Glycosyltransferase 2-like" evidence="3">
    <location>
        <begin position="59"/>
        <end position="190"/>
    </location>
</feature>
<dbReference type="InterPro" id="IPR029044">
    <property type="entry name" value="Nucleotide-diphossugar_trans"/>
</dbReference>
<keyword evidence="2 4" id="KW-0808">Transferase</keyword>
<evidence type="ECO:0000256" key="2">
    <source>
        <dbReference type="ARBA" id="ARBA00022679"/>
    </source>
</evidence>